<keyword evidence="4 5" id="KW-0833">Ubl conjugation pathway</keyword>
<evidence type="ECO:0000256" key="3">
    <source>
        <dbReference type="ARBA" id="ARBA00022679"/>
    </source>
</evidence>
<comment type="catalytic activity">
    <reaction evidence="1">
        <text>S-ubiquitinyl-[E2 ubiquitin-conjugating enzyme]-L-cysteine + [acceptor protein]-L-lysine = [E2 ubiquitin-conjugating enzyme]-L-cysteine + N(6)-ubiquitinyl-[acceptor protein]-L-lysine.</text>
        <dbReference type="EC" id="2.3.2.26"/>
    </reaction>
</comment>
<dbReference type="SUPFAM" id="SSF56204">
    <property type="entry name" value="Hect, E3 ligase catalytic domain"/>
    <property type="match status" value="1"/>
</dbReference>
<feature type="region of interest" description="Disordered" evidence="6">
    <location>
        <begin position="270"/>
        <end position="324"/>
    </location>
</feature>
<feature type="region of interest" description="Disordered" evidence="6">
    <location>
        <begin position="499"/>
        <end position="551"/>
    </location>
</feature>
<evidence type="ECO:0000259" key="7">
    <source>
        <dbReference type="PROSITE" id="PS50237"/>
    </source>
</evidence>
<dbReference type="Pfam" id="PF00632">
    <property type="entry name" value="HECT"/>
    <property type="match status" value="1"/>
</dbReference>
<dbReference type="Gene3D" id="3.90.1750.10">
    <property type="entry name" value="Hect, E3 ligase catalytic domains"/>
    <property type="match status" value="1"/>
</dbReference>
<feature type="compositionally biased region" description="Low complexity" evidence="6">
    <location>
        <begin position="505"/>
        <end position="521"/>
    </location>
</feature>
<evidence type="ECO:0000313" key="8">
    <source>
        <dbReference type="EMBL" id="KYK55743.1"/>
    </source>
</evidence>
<sequence length="1413" mass="156866">MDSPRRSGIAKTFVQYLLNRSRREMTRMKITGPATDSCVVTTDVQLTKTGLVSSTISPMVVDVMFNGHRVAMMHLPEIKTSTRGAKFTIQQQKVRILDKTHFKAFLQSVIADEATSIRLENGQCTATTLNIKVCCNFCLDIPIKGMGGPKAKIAWVDRRGDDIMVLIMIENPGPVELEHGTTIFELRNEGEEIMALLRGSLQIAQGTSDCILRGKLRAGAAPTSMIKLVGVCAESEDAGAWSHETAQYFDLLLAVKPEFMQVLGSTFSDVHADTSSEEPENHTLQPGGSWPPHTRPMSNPFPSFFSSKKKKQDSNGRDPPDVSVYDVGTMAEASSKKPTQRRPPGSKDFAMGNCMTCSSLVRWPKELKVFKCTICASINDLVPADNIIRRKASSERGSGFGRDPAATHQRGKPISTQYCKRLVRQCTHSYLTRTLGEKLGASSQTCMNPSKRPLPNNRQPRPTDAMQGHGRISAEKHIFPAFNGSACTNDSKHIVDQELPVHLNPSRSRSPLPRSYSLSYSENPGLRRETSQAASTGPRRNVSTTSDPGPKRIFKPLEEYIVACFSSLDCVNSSFMTPAPRPPGRQGIDPPIRTKPLNPRETQIPRQDAHETTRDAMQTEDLVSELDPKMLLLGDFAENGMWWTGGGGPSSAATADTATMKRVASASSTSVPSKTPQVNWRELDDWYSSVINPAEGWFAVYEEVSQLSTVATLSERDLQDLERDFLQAQEHVQRVLLKATELLLKRPGRPISDPANLRFLLIALENPLLYSEAPPFQGILQPDHGPSVPSKAVSSENASLPSSGLLSGQHSGVIKRIIGIMSNVSTECHNRMIAWFAKYPTARFTRTKELISGFLTYRMLRQSDRTLPAEVDITAGLIPEMPAGRSVGAILHAEIGSSSKRVKEPGRMIAYSDDWQIKAASRVLALLFAANNLQSVRHGDEVLSASNEVQPPAARDGVRGSGQLLPTSDFYNLMLDNADLVGDFEAWESKRAKFSFCQYPFLLSIWAKTKILEYDARRQMQNKARDAFFDSIMTRRNIQQYLNLEVRRDCLVDDSLKAVSEVIGSGSEDAKKALRITFTGEEGIDGGGLRKEWFLLLVREVFNPDHGMFMYDEDSHYCYFNPNSFETSDQFFLVGVVMGLAIYNSTILDVALPPFAFRKLLASAPAHGQGASAHPKPTMKYTLDDLSEYRPRLARGLRQLLEFDGDVEEVFSLNFVIDVDKYGTTGQVPLCPGGERMAVTAVNRREYVDLYVRYILDGAVTRQFEPFKRGFYTVCGGNAFSLFRPEEVELLIRGSDEALDIAALRAVAEYDNWGSRRPDGESPVVGWFWQTFEEANPEDQRKLLLFITGSDRIPAMGAAMLPIKLSCLGDDCGRYPIARTCFNMLSLWLYGSKERLEAMLWRAVKESEGFGLK</sequence>
<feature type="active site" description="Glycyl thioester intermediate" evidence="5">
    <location>
        <position position="1381"/>
    </location>
</feature>
<dbReference type="STRING" id="98403.A0A151GF68"/>
<dbReference type="Gene3D" id="3.30.2410.10">
    <property type="entry name" value="Hect, E3 ligase catalytic domain"/>
    <property type="match status" value="1"/>
</dbReference>
<organism evidence="8 9">
    <name type="scientific">Drechmeria coniospora</name>
    <name type="common">Nematophagous fungus</name>
    <name type="synonym">Meria coniospora</name>
    <dbReference type="NCBI Taxonomy" id="98403"/>
    <lineage>
        <taxon>Eukaryota</taxon>
        <taxon>Fungi</taxon>
        <taxon>Dikarya</taxon>
        <taxon>Ascomycota</taxon>
        <taxon>Pezizomycotina</taxon>
        <taxon>Sordariomycetes</taxon>
        <taxon>Hypocreomycetidae</taxon>
        <taxon>Hypocreales</taxon>
        <taxon>Ophiocordycipitaceae</taxon>
        <taxon>Drechmeria</taxon>
    </lineage>
</organism>
<dbReference type="SMART" id="SM00119">
    <property type="entry name" value="HECTc"/>
    <property type="match status" value="1"/>
</dbReference>
<dbReference type="FunFam" id="3.30.2160.10:FF:000004">
    <property type="entry name" value="probable E3 ubiquitin-protein ligase HERC4 isoform X1"/>
    <property type="match status" value="1"/>
</dbReference>
<dbReference type="CDD" id="cd00078">
    <property type="entry name" value="HECTc"/>
    <property type="match status" value="1"/>
</dbReference>
<dbReference type="GeneID" id="63720350"/>
<dbReference type="EMBL" id="LAYC01000003">
    <property type="protein sequence ID" value="KYK55743.1"/>
    <property type="molecule type" value="Genomic_DNA"/>
</dbReference>
<evidence type="ECO:0000256" key="2">
    <source>
        <dbReference type="ARBA" id="ARBA00012485"/>
    </source>
</evidence>
<keyword evidence="9" id="KW-1185">Reference proteome</keyword>
<dbReference type="InParanoid" id="A0A151GF68"/>
<dbReference type="PANTHER" id="PTHR45700">
    <property type="entry name" value="UBIQUITIN-PROTEIN LIGASE E3C"/>
    <property type="match status" value="1"/>
</dbReference>
<evidence type="ECO:0000256" key="4">
    <source>
        <dbReference type="ARBA" id="ARBA00022786"/>
    </source>
</evidence>
<comment type="caution">
    <text evidence="8">The sequence shown here is derived from an EMBL/GenBank/DDBJ whole genome shotgun (WGS) entry which is preliminary data.</text>
</comment>
<dbReference type="PROSITE" id="PS50237">
    <property type="entry name" value="HECT"/>
    <property type="match status" value="1"/>
</dbReference>
<evidence type="ECO:0000256" key="1">
    <source>
        <dbReference type="ARBA" id="ARBA00000885"/>
    </source>
</evidence>
<dbReference type="EC" id="2.3.2.26" evidence="2"/>
<feature type="region of interest" description="Disordered" evidence="6">
    <location>
        <begin position="393"/>
        <end position="412"/>
    </location>
</feature>
<evidence type="ECO:0000256" key="5">
    <source>
        <dbReference type="PROSITE-ProRule" id="PRU00104"/>
    </source>
</evidence>
<dbReference type="Proteomes" id="UP000076580">
    <property type="component" value="Chromosome 03"/>
</dbReference>
<feature type="region of interest" description="Disordered" evidence="6">
    <location>
        <begin position="577"/>
        <end position="616"/>
    </location>
</feature>
<dbReference type="InterPro" id="IPR000569">
    <property type="entry name" value="HECT_dom"/>
</dbReference>
<dbReference type="InterPro" id="IPR035983">
    <property type="entry name" value="Hect_E3_ubiquitin_ligase"/>
</dbReference>
<gene>
    <name evidence="8" type="ORF">DCS_07707</name>
</gene>
<protein>
    <recommendedName>
        <fullName evidence="2">HECT-type E3 ubiquitin transferase</fullName>
        <ecNumber evidence="2">2.3.2.26</ecNumber>
    </recommendedName>
</protein>
<keyword evidence="3" id="KW-0808">Transferase</keyword>
<feature type="region of interest" description="Disordered" evidence="6">
    <location>
        <begin position="441"/>
        <end position="469"/>
    </location>
</feature>
<dbReference type="RefSeq" id="XP_040655095.1">
    <property type="nucleotide sequence ID" value="XM_040804991.1"/>
</dbReference>
<proteinExistence type="predicted"/>
<dbReference type="GO" id="GO:0000209">
    <property type="term" value="P:protein polyubiquitination"/>
    <property type="evidence" value="ECO:0007669"/>
    <property type="project" value="InterPro"/>
</dbReference>
<feature type="region of interest" description="Disordered" evidence="6">
    <location>
        <begin position="780"/>
        <end position="804"/>
    </location>
</feature>
<reference evidence="8 9" key="1">
    <citation type="journal article" date="2016" name="Sci. Rep.">
        <title>Insights into Adaptations to a Near-Obligate Nematode Endoparasitic Lifestyle from the Finished Genome of Drechmeria coniospora.</title>
        <authorList>
            <person name="Zhang L."/>
            <person name="Zhou Z."/>
            <person name="Guo Q."/>
            <person name="Fokkens L."/>
            <person name="Miskei M."/>
            <person name="Pocsi I."/>
            <person name="Zhang W."/>
            <person name="Chen M."/>
            <person name="Wang L."/>
            <person name="Sun Y."/>
            <person name="Donzelli B.G."/>
            <person name="Gibson D.M."/>
            <person name="Nelson D.R."/>
            <person name="Luo J.G."/>
            <person name="Rep M."/>
            <person name="Liu H."/>
            <person name="Yang S."/>
            <person name="Wang J."/>
            <person name="Krasnoff S.B."/>
            <person name="Xu Y."/>
            <person name="Molnar I."/>
            <person name="Lin M."/>
        </authorList>
    </citation>
    <scope>NUCLEOTIDE SEQUENCE [LARGE SCALE GENOMIC DNA]</scope>
    <source>
        <strain evidence="8 9">ARSEF 6962</strain>
    </source>
</reference>
<feature type="domain" description="HECT" evidence="7">
    <location>
        <begin position="1066"/>
        <end position="1413"/>
    </location>
</feature>
<dbReference type="Gene3D" id="3.30.2160.10">
    <property type="entry name" value="Hect, E3 ligase catalytic domain"/>
    <property type="match status" value="1"/>
</dbReference>
<dbReference type="PANTHER" id="PTHR45700:SF9">
    <property type="entry name" value="HECT-TYPE E3 UBIQUITIN TRANSFERASE"/>
    <property type="match status" value="1"/>
</dbReference>
<accession>A0A151GF68</accession>
<dbReference type="InterPro" id="IPR044611">
    <property type="entry name" value="E3A/B/C-like"/>
</dbReference>
<name>A0A151GF68_DRECN</name>
<evidence type="ECO:0000313" key="9">
    <source>
        <dbReference type="Proteomes" id="UP000076580"/>
    </source>
</evidence>
<dbReference type="GO" id="GO:0061630">
    <property type="term" value="F:ubiquitin protein ligase activity"/>
    <property type="evidence" value="ECO:0007669"/>
    <property type="project" value="UniProtKB-EC"/>
</dbReference>
<feature type="compositionally biased region" description="Polar residues" evidence="6">
    <location>
        <begin position="792"/>
        <end position="804"/>
    </location>
</feature>
<evidence type="ECO:0000256" key="6">
    <source>
        <dbReference type="SAM" id="MobiDB-lite"/>
    </source>
</evidence>